<sequence length="236" mass="26341">MERVALVNRSELREEGYNARIVRNEGHRALLRLVPGVTLLGSLNYDSNSYLLFNNWQEGGVRVAANLLRIVTNYPKISQLNEVQSEISETRRLATTMAVLAQVQVSAQQYQIARKSYERLNSISTINRRIAQLSRDGQEAQTTSELDAIREKAASALTELRRHRAYADLQNAHAAINVSLGLDPVPAEAFGRDLGELTAQINRRNEEWRAGRIAVPRLDEVEQPAKPGTTTVANAL</sequence>
<comment type="caution">
    <text evidence="1">The sequence shown here is derived from an EMBL/GenBank/DDBJ whole genome shotgun (WGS) entry which is preliminary data.</text>
</comment>
<accession>A0ABU3S139</accession>
<organism evidence="1 2">
    <name type="scientific">Bosea rubneri</name>
    <dbReference type="NCBI Taxonomy" id="3075434"/>
    <lineage>
        <taxon>Bacteria</taxon>
        <taxon>Pseudomonadati</taxon>
        <taxon>Pseudomonadota</taxon>
        <taxon>Alphaproteobacteria</taxon>
        <taxon>Hyphomicrobiales</taxon>
        <taxon>Boseaceae</taxon>
        <taxon>Bosea</taxon>
    </lineage>
</organism>
<proteinExistence type="predicted"/>
<evidence type="ECO:0000313" key="2">
    <source>
        <dbReference type="Proteomes" id="UP001254257"/>
    </source>
</evidence>
<name>A0ABU3S139_9HYPH</name>
<reference evidence="1 2" key="1">
    <citation type="submission" date="2023-09" db="EMBL/GenBank/DDBJ databases">
        <title>Whole genome shotgun sequencing (WGS) of Bosea sp. ZW T0_25, isolated from stored onions (Allium cepa).</title>
        <authorList>
            <person name="Stoll D.A."/>
            <person name="Huch M."/>
        </authorList>
    </citation>
    <scope>NUCLEOTIDE SEQUENCE [LARGE SCALE GENOMIC DNA]</scope>
    <source>
        <strain evidence="1 2">ZW T0_25</strain>
    </source>
</reference>
<dbReference type="RefSeq" id="WP_316016444.1">
    <property type="nucleotide sequence ID" value="NZ_JAWDID010000001.1"/>
</dbReference>
<dbReference type="SUPFAM" id="SSF56954">
    <property type="entry name" value="Outer membrane efflux proteins (OEP)"/>
    <property type="match status" value="1"/>
</dbReference>
<protein>
    <submittedName>
        <fullName evidence="1">TolC family protein</fullName>
    </submittedName>
</protein>
<evidence type="ECO:0000313" key="1">
    <source>
        <dbReference type="EMBL" id="MDU0338504.1"/>
    </source>
</evidence>
<keyword evidence="2" id="KW-1185">Reference proteome</keyword>
<dbReference type="Gene3D" id="1.20.1600.10">
    <property type="entry name" value="Outer membrane efflux proteins (OEP)"/>
    <property type="match status" value="1"/>
</dbReference>
<dbReference type="EMBL" id="JAWDID010000001">
    <property type="protein sequence ID" value="MDU0338504.1"/>
    <property type="molecule type" value="Genomic_DNA"/>
</dbReference>
<dbReference type="Proteomes" id="UP001254257">
    <property type="component" value="Unassembled WGS sequence"/>
</dbReference>
<gene>
    <name evidence="1" type="ORF">RKE40_01350</name>
</gene>